<sequence>MLQFHVTAKLAKALKVRPEEPPVPDGTDWLECWYVRDIPLDLPLDALLFTNAETLYSLVHPFDRREPIDEIVGVFQHRIEHITGRDFTSDPGAFRVCKTASRRVTGCMNELALMVEYEIERHLQGDGVRLEVIEQSLNAGVIGGKFPKTEFAKRLND</sequence>
<dbReference type="AlphaFoldDB" id="A0A5A7MUM9"/>
<dbReference type="EMBL" id="BKCL01000016">
    <property type="protein sequence ID" value="GEQ99284.1"/>
    <property type="molecule type" value="Genomic_DNA"/>
</dbReference>
<reference evidence="2 3" key="1">
    <citation type="submission" date="2019-09" db="EMBL/GenBank/DDBJ databases">
        <title>NBRP : Genome information of microbial organism related human and environment.</title>
        <authorList>
            <person name="Hattori M."/>
            <person name="Oshima K."/>
            <person name="Inaba H."/>
            <person name="Suda W."/>
            <person name="Sakamoto M."/>
            <person name="Iino T."/>
            <person name="Kitahara M."/>
            <person name="Oshida Y."/>
            <person name="Iida T."/>
            <person name="Kudo T."/>
            <person name="Itoh T."/>
            <person name="Ohkuma M."/>
        </authorList>
    </citation>
    <scope>NUCLEOTIDE SEQUENCE [LARGE SCALE GENOMIC DNA]</scope>
    <source>
        <strain evidence="2 3">Hi-2</strain>
    </source>
</reference>
<gene>
    <name evidence="2" type="ORF">JCM17844_29210</name>
</gene>
<organism evidence="2 3">
    <name type="scientific">Iodidimonas gelatinilytica</name>
    <dbReference type="NCBI Taxonomy" id="1236966"/>
    <lineage>
        <taxon>Bacteria</taxon>
        <taxon>Pseudomonadati</taxon>
        <taxon>Pseudomonadota</taxon>
        <taxon>Alphaproteobacteria</taxon>
        <taxon>Iodidimonadales</taxon>
        <taxon>Iodidimonadaceae</taxon>
        <taxon>Iodidimonas</taxon>
    </lineage>
</organism>
<accession>A0A5A7MUM9</accession>
<dbReference type="InterPro" id="IPR053864">
    <property type="entry name" value="DUF6933"/>
</dbReference>
<protein>
    <recommendedName>
        <fullName evidence="1">DUF6933 domain-containing protein</fullName>
    </recommendedName>
</protein>
<dbReference type="Pfam" id="PF22016">
    <property type="entry name" value="DUF6933"/>
    <property type="match status" value="1"/>
</dbReference>
<evidence type="ECO:0000313" key="3">
    <source>
        <dbReference type="Proteomes" id="UP000322084"/>
    </source>
</evidence>
<dbReference type="Proteomes" id="UP000322084">
    <property type="component" value="Unassembled WGS sequence"/>
</dbReference>
<evidence type="ECO:0000313" key="2">
    <source>
        <dbReference type="EMBL" id="GEQ99284.1"/>
    </source>
</evidence>
<comment type="caution">
    <text evidence="2">The sequence shown here is derived from an EMBL/GenBank/DDBJ whole genome shotgun (WGS) entry which is preliminary data.</text>
</comment>
<proteinExistence type="predicted"/>
<evidence type="ECO:0000259" key="1">
    <source>
        <dbReference type="Pfam" id="PF22016"/>
    </source>
</evidence>
<name>A0A5A7MUM9_9PROT</name>
<dbReference type="RefSeq" id="WP_150001406.1">
    <property type="nucleotide sequence ID" value="NZ_BKCL01000016.1"/>
</dbReference>
<feature type="domain" description="DUF6933" evidence="1">
    <location>
        <begin position="3"/>
        <end position="142"/>
    </location>
</feature>